<dbReference type="EMBL" id="JASPKY010000441">
    <property type="protein sequence ID" value="KAK9696817.1"/>
    <property type="molecule type" value="Genomic_DNA"/>
</dbReference>
<comment type="caution">
    <text evidence="1">The sequence shown here is derived from an EMBL/GenBank/DDBJ whole genome shotgun (WGS) entry which is preliminary data.</text>
</comment>
<evidence type="ECO:0000313" key="1">
    <source>
        <dbReference type="EMBL" id="KAK9696817.1"/>
    </source>
</evidence>
<dbReference type="Proteomes" id="UP001458880">
    <property type="component" value="Unassembled WGS sequence"/>
</dbReference>
<organism evidence="1 2">
    <name type="scientific">Popillia japonica</name>
    <name type="common">Japanese beetle</name>
    <dbReference type="NCBI Taxonomy" id="7064"/>
    <lineage>
        <taxon>Eukaryota</taxon>
        <taxon>Metazoa</taxon>
        <taxon>Ecdysozoa</taxon>
        <taxon>Arthropoda</taxon>
        <taxon>Hexapoda</taxon>
        <taxon>Insecta</taxon>
        <taxon>Pterygota</taxon>
        <taxon>Neoptera</taxon>
        <taxon>Endopterygota</taxon>
        <taxon>Coleoptera</taxon>
        <taxon>Polyphaga</taxon>
        <taxon>Scarabaeiformia</taxon>
        <taxon>Scarabaeidae</taxon>
        <taxon>Rutelinae</taxon>
        <taxon>Popillia</taxon>
    </lineage>
</organism>
<evidence type="ECO:0000313" key="2">
    <source>
        <dbReference type="Proteomes" id="UP001458880"/>
    </source>
</evidence>
<proteinExistence type="predicted"/>
<reference evidence="1 2" key="1">
    <citation type="journal article" date="2024" name="BMC Genomics">
        <title>De novo assembly and annotation of Popillia japonica's genome with initial clues to its potential as an invasive pest.</title>
        <authorList>
            <person name="Cucini C."/>
            <person name="Boschi S."/>
            <person name="Funari R."/>
            <person name="Cardaioli E."/>
            <person name="Iannotti N."/>
            <person name="Marturano G."/>
            <person name="Paoli F."/>
            <person name="Bruttini M."/>
            <person name="Carapelli A."/>
            <person name="Frati F."/>
            <person name="Nardi F."/>
        </authorList>
    </citation>
    <scope>NUCLEOTIDE SEQUENCE [LARGE SCALE GENOMIC DNA]</scope>
    <source>
        <strain evidence="1">DMR45628</strain>
    </source>
</reference>
<sequence>MPNKYIRPRDARKYAAFQQENLEKVPNKYIRPRDARKYAAFQQENLEKVVVHQSCFLLLAMGHYYLHTLSTNKDMFTMHAHQSCFLLLAMGHYYLHTLSTNKDMFTMHALIMGQRELHI</sequence>
<gene>
    <name evidence="1" type="ORF">QE152_g31346</name>
</gene>
<protein>
    <submittedName>
        <fullName evidence="1">Uncharacterized protein</fullName>
    </submittedName>
</protein>
<dbReference type="AlphaFoldDB" id="A0AAW1J1A4"/>
<name>A0AAW1J1A4_POPJA</name>
<keyword evidence="2" id="KW-1185">Reference proteome</keyword>
<accession>A0AAW1J1A4</accession>